<keyword evidence="5" id="KW-0378">Hydrolase</keyword>
<proteinExistence type="predicted"/>
<organism evidence="8 9">
    <name type="scientific">Stylophora pistillata</name>
    <name type="common">Smooth cauliflower coral</name>
    <dbReference type="NCBI Taxonomy" id="50429"/>
    <lineage>
        <taxon>Eukaryota</taxon>
        <taxon>Metazoa</taxon>
        <taxon>Cnidaria</taxon>
        <taxon>Anthozoa</taxon>
        <taxon>Hexacorallia</taxon>
        <taxon>Scleractinia</taxon>
        <taxon>Astrocoeniina</taxon>
        <taxon>Pocilloporidae</taxon>
        <taxon>Stylophora</taxon>
    </lineage>
</organism>
<evidence type="ECO:0000256" key="5">
    <source>
        <dbReference type="ARBA" id="ARBA00022801"/>
    </source>
</evidence>
<evidence type="ECO:0000256" key="2">
    <source>
        <dbReference type="ARBA" id="ARBA00022695"/>
    </source>
</evidence>
<dbReference type="FunFam" id="3.10.20.370:FF:000001">
    <property type="entry name" value="Retrovirus-related Pol polyprotein from transposon 17.6-like protein"/>
    <property type="match status" value="1"/>
</dbReference>
<keyword evidence="4" id="KW-0255">Endonuclease</keyword>
<dbReference type="FunFam" id="3.30.70.270:FF:000026">
    <property type="entry name" value="Transposon Ty3-G Gag-Pol polyprotein"/>
    <property type="match status" value="1"/>
</dbReference>
<dbReference type="STRING" id="50429.A0A2B4RKH0"/>
<dbReference type="EMBL" id="LSMT01000521">
    <property type="protein sequence ID" value="PFX16742.1"/>
    <property type="molecule type" value="Genomic_DNA"/>
</dbReference>
<evidence type="ECO:0000256" key="6">
    <source>
        <dbReference type="ARBA" id="ARBA00022918"/>
    </source>
</evidence>
<evidence type="ECO:0000256" key="1">
    <source>
        <dbReference type="ARBA" id="ARBA00022679"/>
    </source>
</evidence>
<comment type="caution">
    <text evidence="8">The sequence shown here is derived from an EMBL/GenBank/DDBJ whole genome shotgun (WGS) entry which is preliminary data.</text>
</comment>
<dbReference type="InterPro" id="IPR043502">
    <property type="entry name" value="DNA/RNA_pol_sf"/>
</dbReference>
<dbReference type="Pfam" id="PF17917">
    <property type="entry name" value="RT_RNaseH"/>
    <property type="match status" value="1"/>
</dbReference>
<dbReference type="GO" id="GO:0016787">
    <property type="term" value="F:hydrolase activity"/>
    <property type="evidence" value="ECO:0007669"/>
    <property type="project" value="UniProtKB-KW"/>
</dbReference>
<gene>
    <name evidence="8" type="primary">pol</name>
    <name evidence="8" type="ORF">AWC38_SpisGene18952</name>
</gene>
<dbReference type="GO" id="GO:0004519">
    <property type="term" value="F:endonuclease activity"/>
    <property type="evidence" value="ECO:0007669"/>
    <property type="project" value="UniProtKB-KW"/>
</dbReference>
<evidence type="ECO:0000256" key="4">
    <source>
        <dbReference type="ARBA" id="ARBA00022759"/>
    </source>
</evidence>
<dbReference type="SUPFAM" id="SSF56672">
    <property type="entry name" value="DNA/RNA polymerases"/>
    <property type="match status" value="1"/>
</dbReference>
<dbReference type="Gene3D" id="4.10.60.10">
    <property type="entry name" value="Zinc finger, CCHC-type"/>
    <property type="match status" value="1"/>
</dbReference>
<dbReference type="GO" id="GO:0003964">
    <property type="term" value="F:RNA-directed DNA polymerase activity"/>
    <property type="evidence" value="ECO:0007669"/>
    <property type="project" value="UniProtKB-KW"/>
</dbReference>
<dbReference type="CDD" id="cd09274">
    <property type="entry name" value="RNase_HI_RT_Ty3"/>
    <property type="match status" value="1"/>
</dbReference>
<keyword evidence="2" id="KW-0548">Nucleotidyltransferase</keyword>
<keyword evidence="1" id="KW-0808">Transferase</keyword>
<sequence length="325" mass="37244">MPERNGRRDQKSLNCYQCGQSGHFACDKRCPARSKTCTKIPMTGYFTSVCRAKNKQERKEKNRRKQGGQGKVNYVEDVEDDENAFTIPQLQFMGYLLSTRGIGPTESKVEAVVNAREPESVAEVRSFMGLVNFSAKFIPNLATVTEPLRQLTRKGVTFKWGEKEQEAFKALKETLTSVEKLANYEKDAKTRVIADASPVGLGVVLVKEQKGNWRLIYYESRSLTTVEERYSQTEREALALVWVCERFHVCLYEKHFELETDHEPLELIYSSKSQPSARIERWVLRLHPYEFTVLYCPGPQNIAYALSPLTQEVSNESKNVAEEYV</sequence>
<dbReference type="InterPro" id="IPR041373">
    <property type="entry name" value="RT_RNaseH"/>
</dbReference>
<evidence type="ECO:0000259" key="7">
    <source>
        <dbReference type="Pfam" id="PF17917"/>
    </source>
</evidence>
<protein>
    <submittedName>
        <fullName evidence="8">Retrovirus-related Pol polyprotein from transposon 17.6</fullName>
    </submittedName>
</protein>
<keyword evidence="6" id="KW-0695">RNA-directed DNA polymerase</keyword>
<dbReference type="OrthoDB" id="5982521at2759"/>
<reference evidence="9" key="1">
    <citation type="journal article" date="2017" name="bioRxiv">
        <title>Comparative analysis of the genomes of Stylophora pistillata and Acropora digitifera provides evidence for extensive differences between species of corals.</title>
        <authorList>
            <person name="Voolstra C.R."/>
            <person name="Li Y."/>
            <person name="Liew Y.J."/>
            <person name="Baumgarten S."/>
            <person name="Zoccola D."/>
            <person name="Flot J.-F."/>
            <person name="Tambutte S."/>
            <person name="Allemand D."/>
            <person name="Aranda M."/>
        </authorList>
    </citation>
    <scope>NUCLEOTIDE SEQUENCE [LARGE SCALE GENOMIC DNA]</scope>
</reference>
<dbReference type="AlphaFoldDB" id="A0A2B4RKH0"/>
<dbReference type="PANTHER" id="PTHR37984">
    <property type="entry name" value="PROTEIN CBG26694"/>
    <property type="match status" value="1"/>
</dbReference>
<keyword evidence="9" id="KW-1185">Reference proteome</keyword>
<dbReference type="InterPro" id="IPR050951">
    <property type="entry name" value="Retrovirus_Pol_polyprotein"/>
</dbReference>
<dbReference type="Gene3D" id="3.30.70.270">
    <property type="match status" value="1"/>
</dbReference>
<dbReference type="Proteomes" id="UP000225706">
    <property type="component" value="Unassembled WGS sequence"/>
</dbReference>
<feature type="domain" description="Reverse transcriptase RNase H-like" evidence="7">
    <location>
        <begin position="187"/>
        <end position="289"/>
    </location>
</feature>
<keyword evidence="3" id="KW-0540">Nuclease</keyword>
<name>A0A2B4RKH0_STYPI</name>
<dbReference type="InterPro" id="IPR043128">
    <property type="entry name" value="Rev_trsase/Diguanyl_cyclase"/>
</dbReference>
<evidence type="ECO:0000313" key="9">
    <source>
        <dbReference type="Proteomes" id="UP000225706"/>
    </source>
</evidence>
<accession>A0A2B4RKH0</accession>
<evidence type="ECO:0000313" key="8">
    <source>
        <dbReference type="EMBL" id="PFX16742.1"/>
    </source>
</evidence>
<dbReference type="PANTHER" id="PTHR37984:SF11">
    <property type="entry name" value="INTEGRASE CATALYTIC DOMAIN-CONTAINING PROTEIN"/>
    <property type="match status" value="1"/>
</dbReference>
<evidence type="ECO:0000256" key="3">
    <source>
        <dbReference type="ARBA" id="ARBA00022722"/>
    </source>
</evidence>